<proteinExistence type="predicted"/>
<name>A0A8S5U3K6_9CAUD</name>
<organism evidence="1">
    <name type="scientific">Siphoviridae sp. ctSA812</name>
    <dbReference type="NCBI Taxonomy" id="2825508"/>
    <lineage>
        <taxon>Viruses</taxon>
        <taxon>Duplodnaviria</taxon>
        <taxon>Heunggongvirae</taxon>
        <taxon>Uroviricota</taxon>
        <taxon>Caudoviricetes</taxon>
    </lineage>
</organism>
<sequence length="67" mass="7698">MIMILTKGGKMKQQTEKKLQANLKAINNDFNTVIFADIEVKFKLMELEAIRILIDDCERLINEDAGE</sequence>
<accession>A0A8S5U3K6</accession>
<reference evidence="1" key="1">
    <citation type="journal article" date="2021" name="Proc. Natl. Acad. Sci. U.S.A.">
        <title>A Catalog of Tens of Thousands of Viruses from Human Metagenomes Reveals Hidden Associations with Chronic Diseases.</title>
        <authorList>
            <person name="Tisza M.J."/>
            <person name="Buck C.B."/>
        </authorList>
    </citation>
    <scope>NUCLEOTIDE SEQUENCE</scope>
    <source>
        <strain evidence="1">CtSA812</strain>
    </source>
</reference>
<evidence type="ECO:0000313" key="1">
    <source>
        <dbReference type="EMBL" id="DAF89035.1"/>
    </source>
</evidence>
<dbReference type="EMBL" id="BK016000">
    <property type="protein sequence ID" value="DAF89035.1"/>
    <property type="molecule type" value="Genomic_DNA"/>
</dbReference>
<protein>
    <submittedName>
        <fullName evidence="1">Uncharacterized protein</fullName>
    </submittedName>
</protein>